<sequence length="87" mass="9920">MPPCTHPCPILFITCCITAHPMHLPRHYESRHQASDAAEESLHLEKSPRSCGGRRSRGRIEESSTPELEKLSKPTGLSSRMHRYWIV</sequence>
<accession>A0AA39DG38</accession>
<evidence type="ECO:0000313" key="3">
    <source>
        <dbReference type="Proteomes" id="UP001168098"/>
    </source>
</evidence>
<organism evidence="2 3">
    <name type="scientific">Vitis rotundifolia</name>
    <name type="common">Muscadine grape</name>
    <dbReference type="NCBI Taxonomy" id="103349"/>
    <lineage>
        <taxon>Eukaryota</taxon>
        <taxon>Viridiplantae</taxon>
        <taxon>Streptophyta</taxon>
        <taxon>Embryophyta</taxon>
        <taxon>Tracheophyta</taxon>
        <taxon>Spermatophyta</taxon>
        <taxon>Magnoliopsida</taxon>
        <taxon>eudicotyledons</taxon>
        <taxon>Gunneridae</taxon>
        <taxon>Pentapetalae</taxon>
        <taxon>rosids</taxon>
        <taxon>Vitales</taxon>
        <taxon>Vitaceae</taxon>
        <taxon>Viteae</taxon>
        <taxon>Vitis</taxon>
    </lineage>
</organism>
<feature type="compositionally biased region" description="Basic and acidic residues" evidence="1">
    <location>
        <begin position="29"/>
        <end position="48"/>
    </location>
</feature>
<dbReference type="EMBL" id="JARBHA010000015">
    <property type="protein sequence ID" value="KAJ9680902.1"/>
    <property type="molecule type" value="Genomic_DNA"/>
</dbReference>
<keyword evidence="3" id="KW-1185">Reference proteome</keyword>
<protein>
    <submittedName>
        <fullName evidence="2">Uncharacterized protein</fullName>
    </submittedName>
</protein>
<evidence type="ECO:0000256" key="1">
    <source>
        <dbReference type="SAM" id="MobiDB-lite"/>
    </source>
</evidence>
<dbReference type="AlphaFoldDB" id="A0AA39DG38"/>
<feature type="region of interest" description="Disordered" evidence="1">
    <location>
        <begin position="29"/>
        <end position="75"/>
    </location>
</feature>
<evidence type="ECO:0000313" key="2">
    <source>
        <dbReference type="EMBL" id="KAJ9680902.1"/>
    </source>
</evidence>
<reference evidence="2 3" key="1">
    <citation type="journal article" date="2023" name="BMC Biotechnol.">
        <title>Vitis rotundifolia cv Carlos genome sequencing.</title>
        <authorList>
            <person name="Huff M."/>
            <person name="Hulse-Kemp A."/>
            <person name="Scheffler B."/>
            <person name="Youngblood R."/>
            <person name="Simpson S."/>
            <person name="Babiker E."/>
            <person name="Staton M."/>
        </authorList>
    </citation>
    <scope>NUCLEOTIDE SEQUENCE [LARGE SCALE GENOMIC DNA]</scope>
    <source>
        <tissue evidence="2">Leaf</tissue>
    </source>
</reference>
<proteinExistence type="predicted"/>
<dbReference type="Proteomes" id="UP001168098">
    <property type="component" value="Unassembled WGS sequence"/>
</dbReference>
<name>A0AA39DG38_VITRO</name>
<feature type="compositionally biased region" description="Basic and acidic residues" evidence="1">
    <location>
        <begin position="58"/>
        <end position="72"/>
    </location>
</feature>
<gene>
    <name evidence="2" type="ORF">PVL29_020033</name>
</gene>
<comment type="caution">
    <text evidence="2">The sequence shown here is derived from an EMBL/GenBank/DDBJ whole genome shotgun (WGS) entry which is preliminary data.</text>
</comment>